<organism evidence="8 9">
    <name type="scientific">Schaalia canis</name>
    <dbReference type="NCBI Taxonomy" id="100469"/>
    <lineage>
        <taxon>Bacteria</taxon>
        <taxon>Bacillati</taxon>
        <taxon>Actinomycetota</taxon>
        <taxon>Actinomycetes</taxon>
        <taxon>Actinomycetales</taxon>
        <taxon>Actinomycetaceae</taxon>
        <taxon>Schaalia</taxon>
    </lineage>
</organism>
<evidence type="ECO:0000313" key="9">
    <source>
        <dbReference type="Proteomes" id="UP000280444"/>
    </source>
</evidence>
<comment type="caution">
    <text evidence="8">The sequence shown here is derived from an EMBL/GenBank/DDBJ whole genome shotgun (WGS) entry which is preliminary data.</text>
</comment>
<gene>
    <name evidence="8" type="ORF">EII11_03570</name>
</gene>
<sequence length="399" mass="42655">MIAESIAVRGMMRTLDIGFLAVEMAAHLRAGASYERAWQQSVRAAWEESAGKGPSGQQRRIGGGGLRWWKLLRGWEGCQEDDDVAVREGESGWAVPGVVAQYALPRSRPERGRLLHAIRAGGCEWERYLREWRMWWWARSPAGQRQRRAVEALAVACAFSGVVGAPLAEVLSRIGRSIDTEEADEEARDVASAGPAASAHILNVMPLVGLGAAGALGAEPLHFFTSSVLGALVAVVGVVLMIAGNVVSARMVAHARGRPPEGLDPALACDLVAAALESGAAIPRALDALGEASEMVEFRDLARALLHGQPWQDAWRHVPEGFVPLSQALQAAWEDGVSPVPGCERAAARLRQRRATQAQQQAARLNVRLVVPLGVFMLPSFIALGVVPLVVVLVEGLSG</sequence>
<evidence type="ECO:0000256" key="1">
    <source>
        <dbReference type="ARBA" id="ARBA00004651"/>
    </source>
</evidence>
<reference evidence="8 9" key="1">
    <citation type="submission" date="2018-11" db="EMBL/GenBank/DDBJ databases">
        <title>Genomes From Bacteria Associated with the Canine Oral Cavity: a Test Case for Automated Genome-Based Taxonomic Assignment.</title>
        <authorList>
            <person name="Coil D.A."/>
            <person name="Jospin G."/>
            <person name="Darling A.E."/>
            <person name="Wallis C."/>
            <person name="Davis I.J."/>
            <person name="Harris S."/>
            <person name="Eisen J.A."/>
            <person name="Holcombe L.J."/>
            <person name="O'Flynn C."/>
        </authorList>
    </citation>
    <scope>NUCLEOTIDE SEQUENCE [LARGE SCALE GENOMIC DNA]</scope>
    <source>
        <strain evidence="8 9">OH770</strain>
    </source>
</reference>
<feature type="transmembrane region" description="Helical" evidence="6">
    <location>
        <begin position="228"/>
        <end position="248"/>
    </location>
</feature>
<evidence type="ECO:0000313" key="8">
    <source>
        <dbReference type="EMBL" id="RRC95939.1"/>
    </source>
</evidence>
<dbReference type="EMBL" id="RQZF01000002">
    <property type="protein sequence ID" value="RRC95939.1"/>
    <property type="molecule type" value="Genomic_DNA"/>
</dbReference>
<dbReference type="PANTHER" id="PTHR35007:SF3">
    <property type="entry name" value="POSSIBLE CONSERVED ALANINE RICH MEMBRANE PROTEIN"/>
    <property type="match status" value="1"/>
</dbReference>
<feature type="domain" description="Type II secretion system protein GspF" evidence="7">
    <location>
        <begin position="269"/>
        <end position="385"/>
    </location>
</feature>
<dbReference type="AlphaFoldDB" id="A0A3P1SG31"/>
<evidence type="ECO:0000256" key="2">
    <source>
        <dbReference type="ARBA" id="ARBA00022475"/>
    </source>
</evidence>
<evidence type="ECO:0000256" key="3">
    <source>
        <dbReference type="ARBA" id="ARBA00022692"/>
    </source>
</evidence>
<evidence type="ECO:0000256" key="4">
    <source>
        <dbReference type="ARBA" id="ARBA00022989"/>
    </source>
</evidence>
<dbReference type="InterPro" id="IPR042094">
    <property type="entry name" value="T2SS_GspF_sf"/>
</dbReference>
<dbReference type="Proteomes" id="UP000280444">
    <property type="component" value="Unassembled WGS sequence"/>
</dbReference>
<dbReference type="OrthoDB" id="3267562at2"/>
<evidence type="ECO:0000259" key="7">
    <source>
        <dbReference type="Pfam" id="PF00482"/>
    </source>
</evidence>
<protein>
    <recommendedName>
        <fullName evidence="7">Type II secretion system protein GspF domain-containing protein</fullName>
    </recommendedName>
</protein>
<keyword evidence="9" id="KW-1185">Reference proteome</keyword>
<keyword evidence="3 6" id="KW-0812">Transmembrane</keyword>
<keyword evidence="2" id="KW-1003">Cell membrane</keyword>
<feature type="transmembrane region" description="Helical" evidence="6">
    <location>
        <begin position="369"/>
        <end position="394"/>
    </location>
</feature>
<dbReference type="GO" id="GO:0005886">
    <property type="term" value="C:plasma membrane"/>
    <property type="evidence" value="ECO:0007669"/>
    <property type="project" value="UniProtKB-SubCell"/>
</dbReference>
<comment type="subcellular location">
    <subcellularLocation>
        <location evidence="1">Cell membrane</location>
        <topology evidence="1">Multi-pass membrane protein</topology>
    </subcellularLocation>
</comment>
<dbReference type="InterPro" id="IPR018076">
    <property type="entry name" value="T2SS_GspF_dom"/>
</dbReference>
<dbReference type="Gene3D" id="1.20.81.30">
    <property type="entry name" value="Type II secretion system (T2SS), domain F"/>
    <property type="match status" value="1"/>
</dbReference>
<evidence type="ECO:0000256" key="5">
    <source>
        <dbReference type="ARBA" id="ARBA00023136"/>
    </source>
</evidence>
<dbReference type="Pfam" id="PF00482">
    <property type="entry name" value="T2SSF"/>
    <property type="match status" value="1"/>
</dbReference>
<accession>A0A3P1SG31</accession>
<keyword evidence="4 6" id="KW-1133">Transmembrane helix</keyword>
<name>A0A3P1SG31_9ACTO</name>
<evidence type="ECO:0000256" key="6">
    <source>
        <dbReference type="SAM" id="Phobius"/>
    </source>
</evidence>
<proteinExistence type="predicted"/>
<dbReference type="PANTHER" id="PTHR35007">
    <property type="entry name" value="INTEGRAL MEMBRANE PROTEIN-RELATED"/>
    <property type="match status" value="1"/>
</dbReference>
<keyword evidence="5 6" id="KW-0472">Membrane</keyword>